<dbReference type="EMBL" id="BMIB01000003">
    <property type="protein sequence ID" value="GGH69052.1"/>
    <property type="molecule type" value="Genomic_DNA"/>
</dbReference>
<name>A0A917IYM5_9BACT</name>
<gene>
    <name evidence="1" type="ORF">GCM10011379_25970</name>
</gene>
<dbReference type="RefSeq" id="WP_188952865.1">
    <property type="nucleotide sequence ID" value="NZ_BMIB01000003.1"/>
</dbReference>
<comment type="caution">
    <text evidence="1">The sequence shown here is derived from an EMBL/GenBank/DDBJ whole genome shotgun (WGS) entry which is preliminary data.</text>
</comment>
<reference evidence="1" key="1">
    <citation type="journal article" date="2014" name="Int. J. Syst. Evol. Microbiol.">
        <title>Complete genome sequence of Corynebacterium casei LMG S-19264T (=DSM 44701T), isolated from a smear-ripened cheese.</title>
        <authorList>
            <consortium name="US DOE Joint Genome Institute (JGI-PGF)"/>
            <person name="Walter F."/>
            <person name="Albersmeier A."/>
            <person name="Kalinowski J."/>
            <person name="Ruckert C."/>
        </authorList>
    </citation>
    <scope>NUCLEOTIDE SEQUENCE</scope>
    <source>
        <strain evidence="1">CGMCC 1.15290</strain>
    </source>
</reference>
<dbReference type="Proteomes" id="UP000627292">
    <property type="component" value="Unassembled WGS sequence"/>
</dbReference>
<proteinExistence type="predicted"/>
<dbReference type="AlphaFoldDB" id="A0A917IYM5"/>
<accession>A0A917IYM5</accession>
<evidence type="ECO:0000313" key="2">
    <source>
        <dbReference type="Proteomes" id="UP000627292"/>
    </source>
</evidence>
<organism evidence="1 2">
    <name type="scientific">Filimonas zeae</name>
    <dbReference type="NCBI Taxonomy" id="1737353"/>
    <lineage>
        <taxon>Bacteria</taxon>
        <taxon>Pseudomonadati</taxon>
        <taxon>Bacteroidota</taxon>
        <taxon>Chitinophagia</taxon>
        <taxon>Chitinophagales</taxon>
        <taxon>Chitinophagaceae</taxon>
        <taxon>Filimonas</taxon>
    </lineage>
</organism>
<protein>
    <submittedName>
        <fullName evidence="1">Uncharacterized protein</fullName>
    </submittedName>
</protein>
<evidence type="ECO:0000313" key="1">
    <source>
        <dbReference type="EMBL" id="GGH69052.1"/>
    </source>
</evidence>
<keyword evidence="2" id="KW-1185">Reference proteome</keyword>
<reference evidence="1" key="2">
    <citation type="submission" date="2020-09" db="EMBL/GenBank/DDBJ databases">
        <authorList>
            <person name="Sun Q."/>
            <person name="Zhou Y."/>
        </authorList>
    </citation>
    <scope>NUCLEOTIDE SEQUENCE</scope>
    <source>
        <strain evidence="1">CGMCC 1.15290</strain>
    </source>
</reference>
<sequence length="95" mass="10642">MFLVAEDKSGKVVLPATEMAVFKKDIVDFRLICVYKKTGGVMLAITAPVYQNADCDIMYFHLIPPDNMAGYRKAANNHCVRLVLCHETVLNYGET</sequence>